<dbReference type="InterPro" id="IPR000757">
    <property type="entry name" value="Beta-glucanase-like"/>
</dbReference>
<evidence type="ECO:0000259" key="3">
    <source>
        <dbReference type="PROSITE" id="PS51762"/>
    </source>
</evidence>
<dbReference type="eggNOG" id="COG2273">
    <property type="taxonomic scope" value="Bacteria"/>
</dbReference>
<comment type="similarity">
    <text evidence="1">Belongs to the glycosyl hydrolase 16 family.</text>
</comment>
<dbReference type="PANTHER" id="PTHR10963">
    <property type="entry name" value="GLYCOSYL HYDROLASE-RELATED"/>
    <property type="match status" value="1"/>
</dbReference>
<evidence type="ECO:0000313" key="5">
    <source>
        <dbReference type="Proteomes" id="UP000006230"/>
    </source>
</evidence>
<dbReference type="SUPFAM" id="SSF49899">
    <property type="entry name" value="Concanavalin A-like lectins/glucanases"/>
    <property type="match status" value="1"/>
</dbReference>
<dbReference type="Pfam" id="PF00722">
    <property type="entry name" value="Glyco_hydro_16"/>
    <property type="match status" value="1"/>
</dbReference>
<dbReference type="Proteomes" id="UP000006230">
    <property type="component" value="Unassembled WGS sequence"/>
</dbReference>
<organism evidence="4 5">
    <name type="scientific">Salipiger bermudensis (strain DSM 26914 / JCM 13377 / KCTC 12554 / HTCC2601)</name>
    <name type="common">Pelagibaca bermudensis</name>
    <dbReference type="NCBI Taxonomy" id="314265"/>
    <lineage>
        <taxon>Bacteria</taxon>
        <taxon>Pseudomonadati</taxon>
        <taxon>Pseudomonadota</taxon>
        <taxon>Alphaproteobacteria</taxon>
        <taxon>Rhodobacterales</taxon>
        <taxon>Roseobacteraceae</taxon>
        <taxon>Salipiger</taxon>
    </lineage>
</organism>
<protein>
    <submittedName>
        <fullName evidence="4">Endo-1,3-1,4-beta-glycanase</fullName>
    </submittedName>
</protein>
<feature type="region of interest" description="Disordered" evidence="2">
    <location>
        <begin position="151"/>
        <end position="177"/>
    </location>
</feature>
<dbReference type="AlphaFoldDB" id="Q0FSG2"/>
<evidence type="ECO:0000313" key="4">
    <source>
        <dbReference type="EMBL" id="EAU47039.1"/>
    </source>
</evidence>
<dbReference type="GO" id="GO:0005975">
    <property type="term" value="P:carbohydrate metabolic process"/>
    <property type="evidence" value="ECO:0007669"/>
    <property type="project" value="InterPro"/>
</dbReference>
<evidence type="ECO:0000256" key="2">
    <source>
        <dbReference type="SAM" id="MobiDB-lite"/>
    </source>
</evidence>
<evidence type="ECO:0000256" key="1">
    <source>
        <dbReference type="ARBA" id="ARBA00006865"/>
    </source>
</evidence>
<dbReference type="PROSITE" id="PS51762">
    <property type="entry name" value="GH16_2"/>
    <property type="match status" value="1"/>
</dbReference>
<dbReference type="PANTHER" id="PTHR10963:SF55">
    <property type="entry name" value="GLYCOSIDE HYDROLASE FAMILY 16 PROTEIN"/>
    <property type="match status" value="1"/>
</dbReference>
<feature type="compositionally biased region" description="Basic and acidic residues" evidence="2">
    <location>
        <begin position="167"/>
        <end position="176"/>
    </location>
</feature>
<dbReference type="Gene3D" id="2.60.120.200">
    <property type="match status" value="1"/>
</dbReference>
<dbReference type="InterPro" id="IPR050546">
    <property type="entry name" value="Glycosyl_Hydrlase_16"/>
</dbReference>
<dbReference type="InterPro" id="IPR013320">
    <property type="entry name" value="ConA-like_dom_sf"/>
</dbReference>
<dbReference type="HOGENOM" id="CLU_446783_0_0_5"/>
<feature type="domain" description="GH16" evidence="3">
    <location>
        <begin position="34"/>
        <end position="282"/>
    </location>
</feature>
<proteinExistence type="inferred from homology"/>
<dbReference type="InterPro" id="IPR011049">
    <property type="entry name" value="Serralysin-like_metalloprot_C"/>
</dbReference>
<keyword evidence="5" id="KW-1185">Reference proteome</keyword>
<dbReference type="GO" id="GO:0004553">
    <property type="term" value="F:hydrolase activity, hydrolyzing O-glycosyl compounds"/>
    <property type="evidence" value="ECO:0007669"/>
    <property type="project" value="InterPro"/>
</dbReference>
<accession>Q0FSG2</accession>
<name>Q0FSG2_SALBH</name>
<sequence>MTNAAETVFIDHGVLGEEADALLPKVHEITPEGLALRTVAIPDDVLPALRDYMKATRQGNQADKIRFGTGEITTAHTWSQTYGYFEIEARIPRGRGRWPAFWLTYAGLGWPPEIDFFEAYGEGIGRPTKKDGRFNTSVHFDARGEGREEIYSTDIENPYADPGTDPKPNERPRGDRSVYTFNKYQDSAEYGADIYSDFHIFAGTWTPEKVTFYFGKDRDSLREIYTAPTAEDVHSPMFLIANDQFTARGGWWPAPEETLEQVLAPENAYMIRRIRVRAFEPELQLDMAAGTSAYDDRDSVILDTPGDDTIAPAAGFDVITLTGGADLIHLQRGKSNKIIRGFDADDRIIFDSYPFVDAKDVMTRLTQVGADVWLPSGADPGWPSTVIFRDRDVADFSADQFESRWPVSLDLWRAEAKRSRRPEFDIDGDGRLTGGPDGSWLNDQGRAIEITGGPGHDRFVIASRESNVVEPSAGSIDRIDTMIPLDLPANVEHGVARRPDALLRGGSGNDRLEAASPRALLQGDEGDDLFVIAPNATNVTIRLRAGDGHDRIRGAASQALLAMGPGLLARRSEWRLTEVPEGTLLTLGDDQSLLIEGLDETAVQAILPATD</sequence>
<comment type="caution">
    <text evidence="4">The sequence shown here is derived from an EMBL/GenBank/DDBJ whole genome shotgun (WGS) entry which is preliminary data.</text>
</comment>
<dbReference type="STRING" id="314265.R2601_04708"/>
<reference evidence="4 5" key="1">
    <citation type="journal article" date="2010" name="J. Bacteriol.">
        <title>Genome sequences of Pelagibaca bermudensis HTCC2601T and Maritimibacter alkaliphilus HTCC2654T, the type strains of two marine Roseobacter genera.</title>
        <authorList>
            <person name="Thrash J.C."/>
            <person name="Cho J.C."/>
            <person name="Ferriera S."/>
            <person name="Johnson J."/>
            <person name="Vergin K.L."/>
            <person name="Giovannoni S.J."/>
        </authorList>
    </citation>
    <scope>NUCLEOTIDE SEQUENCE [LARGE SCALE GENOMIC DNA]</scope>
    <source>
        <strain evidence="5">DSM 26914 / JCM 13377 / KCTC 12554 / HTCC2601</strain>
    </source>
</reference>
<dbReference type="EMBL" id="AATQ01000009">
    <property type="protein sequence ID" value="EAU47039.1"/>
    <property type="molecule type" value="Genomic_DNA"/>
</dbReference>
<dbReference type="SUPFAM" id="SSF51120">
    <property type="entry name" value="beta-Roll"/>
    <property type="match status" value="2"/>
</dbReference>
<gene>
    <name evidence="4" type="ORF">R2601_04708</name>
</gene>